<name>A0A8J6XW03_9BACT</name>
<protein>
    <submittedName>
        <fullName evidence="2">CGGC domain-containing protein</fullName>
    </submittedName>
</protein>
<dbReference type="AlphaFoldDB" id="A0A8J6XW03"/>
<dbReference type="SMART" id="SM01078">
    <property type="entry name" value="CGGC"/>
    <property type="match status" value="1"/>
</dbReference>
<evidence type="ECO:0000313" key="3">
    <source>
        <dbReference type="Proteomes" id="UP000598633"/>
    </source>
</evidence>
<dbReference type="EMBL" id="JACXWA010000004">
    <property type="protein sequence ID" value="MBD3869757.1"/>
    <property type="molecule type" value="Genomic_DNA"/>
</dbReference>
<reference evidence="2 3" key="1">
    <citation type="submission" date="2020-08" db="EMBL/GenBank/DDBJ databases">
        <title>Acidobacteriota in marine sediments use diverse sulfur dissimilation pathways.</title>
        <authorList>
            <person name="Wasmund K."/>
        </authorList>
    </citation>
    <scope>NUCLEOTIDE SEQUENCE [LARGE SCALE GENOMIC DNA]</scope>
    <source>
        <strain evidence="2">MAG AM3-A</strain>
    </source>
</reference>
<evidence type="ECO:0000259" key="1">
    <source>
        <dbReference type="SMART" id="SM01078"/>
    </source>
</evidence>
<gene>
    <name evidence="2" type="ORF">IFJ97_00160</name>
</gene>
<proteinExistence type="predicted"/>
<organism evidence="2 3">
    <name type="scientific">Candidatus Sulfomarinibacter kjeldsenii</name>
    <dbReference type="NCBI Taxonomy" id="2885994"/>
    <lineage>
        <taxon>Bacteria</taxon>
        <taxon>Pseudomonadati</taxon>
        <taxon>Acidobacteriota</taxon>
        <taxon>Thermoanaerobaculia</taxon>
        <taxon>Thermoanaerobaculales</taxon>
        <taxon>Candidatus Sulfomarinibacteraceae</taxon>
        <taxon>Candidatus Sulfomarinibacter</taxon>
    </lineage>
</organism>
<comment type="caution">
    <text evidence="2">The sequence shown here is derived from an EMBL/GenBank/DDBJ whole genome shotgun (WGS) entry which is preliminary data.</text>
</comment>
<dbReference type="Pfam" id="PF08821">
    <property type="entry name" value="CGGC"/>
    <property type="match status" value="1"/>
</dbReference>
<dbReference type="InterPro" id="IPR014925">
    <property type="entry name" value="CGGC_dom"/>
</dbReference>
<accession>A0A8J6XW03</accession>
<dbReference type="Proteomes" id="UP000598633">
    <property type="component" value="Unassembled WGS sequence"/>
</dbReference>
<evidence type="ECO:0000313" key="2">
    <source>
        <dbReference type="EMBL" id="MBD3869757.1"/>
    </source>
</evidence>
<feature type="domain" description="CGGC" evidence="1">
    <location>
        <begin position="4"/>
        <end position="116"/>
    </location>
</feature>
<sequence>MAKRIGMIYCERIQDASCVGCAKCYKSVNENTFAFEDQGEVRVVFKTGCGDCPGLVVPRVDLQMTVLESLGVGVDEIYFGTCVKKATGLMNCPMIVEGVTRVLEEKFGVPVHMGTHDY</sequence>